<dbReference type="OrthoDB" id="1259151at2759"/>
<sequence>MPAGNLIYSYGFGASDRVLDDAPAVFLEGIYSTSDSTHPKADITSLTCIPEGDNHVVFVGYANGTLEKLELPDAQGCQDMIFVPCSSREAFDDHGDNVVESISASSTHFLSISSAGSACLRALSGEPSEKIALDVRGWSTLLSTRSSRQYATFGTTSLHPLAVHDVLPSGISPNPFFLLDVPEDYTRPTAVYDITSAPMSSPWGASDQVIISGWFDGFVRVHDLRASDTARSSSSAASPDASSASVGSLQPALAFEDPWSFEPIYSVSCGGGASAHIAAGSARHSVVSFWDVRYAGKGWSVHAPGNDPSPVYSVVIDVRACSARTRVEGSS</sequence>
<proteinExistence type="predicted"/>
<dbReference type="EMBL" id="SGPM01000241">
    <property type="protein sequence ID" value="THH27574.1"/>
    <property type="molecule type" value="Genomic_DNA"/>
</dbReference>
<dbReference type="SUPFAM" id="SSF50978">
    <property type="entry name" value="WD40 repeat-like"/>
    <property type="match status" value="1"/>
</dbReference>
<reference evidence="1 2" key="1">
    <citation type="submission" date="2019-02" db="EMBL/GenBank/DDBJ databases">
        <title>Genome sequencing of the rare red list fungi Antrodiella citrinella (Flaviporus citrinellus).</title>
        <authorList>
            <person name="Buettner E."/>
            <person name="Kellner H."/>
        </authorList>
    </citation>
    <scope>NUCLEOTIDE SEQUENCE [LARGE SCALE GENOMIC DNA]</scope>
    <source>
        <strain evidence="1 2">DSM 108506</strain>
    </source>
</reference>
<comment type="caution">
    <text evidence="1">The sequence shown here is derived from an EMBL/GenBank/DDBJ whole genome shotgun (WGS) entry which is preliminary data.</text>
</comment>
<keyword evidence="2" id="KW-1185">Reference proteome</keyword>
<evidence type="ECO:0000313" key="2">
    <source>
        <dbReference type="Proteomes" id="UP000308730"/>
    </source>
</evidence>
<dbReference type="Proteomes" id="UP000308730">
    <property type="component" value="Unassembled WGS sequence"/>
</dbReference>
<gene>
    <name evidence="1" type="ORF">EUX98_g6617</name>
</gene>
<protein>
    <submittedName>
        <fullName evidence="1">Uncharacterized protein</fullName>
    </submittedName>
</protein>
<evidence type="ECO:0000313" key="1">
    <source>
        <dbReference type="EMBL" id="THH27574.1"/>
    </source>
</evidence>
<dbReference type="InterPro" id="IPR036322">
    <property type="entry name" value="WD40_repeat_dom_sf"/>
</dbReference>
<name>A0A4S4MNJ7_9APHY</name>
<accession>A0A4S4MNJ7</accession>
<dbReference type="AlphaFoldDB" id="A0A4S4MNJ7"/>
<organism evidence="1 2">
    <name type="scientific">Antrodiella citrinella</name>
    <dbReference type="NCBI Taxonomy" id="2447956"/>
    <lineage>
        <taxon>Eukaryota</taxon>
        <taxon>Fungi</taxon>
        <taxon>Dikarya</taxon>
        <taxon>Basidiomycota</taxon>
        <taxon>Agaricomycotina</taxon>
        <taxon>Agaricomycetes</taxon>
        <taxon>Polyporales</taxon>
        <taxon>Steccherinaceae</taxon>
        <taxon>Antrodiella</taxon>
    </lineage>
</organism>